<sequence length="268" mass="28936">MVRSLLAVLLLSLAMAPASAWGPRGHRLVAELADAGLTPSARAEVQALLRDESEPTLAGVANWADALRSEDPDLGRASAPWHYVNLGESGCSYVAARDCPDGACVVEAIVDQTAILADRARPPEERLQALKFVVHFVGDVHQPMHAGYARDKGGNTVQVNLPDGSRDGRGSNLHALWDSGLFDSRHESQSRQLARLRALPAATATAGAGVDPARWAEESCRIVRRPGVYPARATLDPAYYRTWRPVAERQLVLGGRRLAMLLNQALDD</sequence>
<dbReference type="PANTHER" id="PTHR33146:SF26">
    <property type="entry name" value="ENDONUCLEASE 4"/>
    <property type="match status" value="1"/>
</dbReference>
<dbReference type="GO" id="GO:0016788">
    <property type="term" value="F:hydrolase activity, acting on ester bonds"/>
    <property type="evidence" value="ECO:0007669"/>
    <property type="project" value="InterPro"/>
</dbReference>
<dbReference type="Pfam" id="PF02265">
    <property type="entry name" value="S1-P1_nuclease"/>
    <property type="match status" value="1"/>
</dbReference>
<dbReference type="GO" id="GO:0046872">
    <property type="term" value="F:metal ion binding"/>
    <property type="evidence" value="ECO:0007669"/>
    <property type="project" value="UniProtKB-KW"/>
</dbReference>
<dbReference type="AlphaFoldDB" id="A0A853JFT0"/>
<dbReference type="GO" id="GO:0004519">
    <property type="term" value="F:endonuclease activity"/>
    <property type="evidence" value="ECO:0007669"/>
    <property type="project" value="UniProtKB-KW"/>
</dbReference>
<evidence type="ECO:0000256" key="2">
    <source>
        <dbReference type="ARBA" id="ARBA00022723"/>
    </source>
</evidence>
<dbReference type="Proteomes" id="UP000578091">
    <property type="component" value="Unassembled WGS sequence"/>
</dbReference>
<evidence type="ECO:0000256" key="3">
    <source>
        <dbReference type="ARBA" id="ARBA00022759"/>
    </source>
</evidence>
<name>A0A853JFT0_9GAMM</name>
<keyword evidence="9" id="KW-1185">Reference proteome</keyword>
<dbReference type="RefSeq" id="WP_180679991.1">
    <property type="nucleotide sequence ID" value="NZ_JACCKA010000091.1"/>
</dbReference>
<keyword evidence="1" id="KW-0540">Nuclease</keyword>
<dbReference type="InterPro" id="IPR003154">
    <property type="entry name" value="S1/P1nuclease"/>
</dbReference>
<organism evidence="8 9">
    <name type="scientific">Luteimonas salinisoli</name>
    <dbReference type="NCBI Taxonomy" id="2752307"/>
    <lineage>
        <taxon>Bacteria</taxon>
        <taxon>Pseudomonadati</taxon>
        <taxon>Pseudomonadota</taxon>
        <taxon>Gammaproteobacteria</taxon>
        <taxon>Lysobacterales</taxon>
        <taxon>Lysobacteraceae</taxon>
        <taxon>Luteimonas</taxon>
    </lineage>
</organism>
<keyword evidence="2" id="KW-0479">Metal-binding</keyword>
<evidence type="ECO:0000256" key="5">
    <source>
        <dbReference type="ARBA" id="ARBA00023157"/>
    </source>
</evidence>
<evidence type="ECO:0000256" key="1">
    <source>
        <dbReference type="ARBA" id="ARBA00022722"/>
    </source>
</evidence>
<dbReference type="InterPro" id="IPR008947">
    <property type="entry name" value="PLipase_C/P1_nuclease_dom_sf"/>
</dbReference>
<evidence type="ECO:0000256" key="4">
    <source>
        <dbReference type="ARBA" id="ARBA00022801"/>
    </source>
</evidence>
<feature type="signal peptide" evidence="7">
    <location>
        <begin position="1"/>
        <end position="20"/>
    </location>
</feature>
<keyword evidence="5" id="KW-1015">Disulfide bond</keyword>
<evidence type="ECO:0000313" key="8">
    <source>
        <dbReference type="EMBL" id="NZA28231.1"/>
    </source>
</evidence>
<keyword evidence="4" id="KW-0378">Hydrolase</keyword>
<accession>A0A853JFT0</accession>
<proteinExistence type="predicted"/>
<keyword evidence="3" id="KW-0255">Endonuclease</keyword>
<feature type="chain" id="PRO_5032788127" evidence="7">
    <location>
        <begin position="21"/>
        <end position="268"/>
    </location>
</feature>
<dbReference type="SUPFAM" id="SSF48537">
    <property type="entry name" value="Phospholipase C/P1 nuclease"/>
    <property type="match status" value="1"/>
</dbReference>
<evidence type="ECO:0000256" key="7">
    <source>
        <dbReference type="SAM" id="SignalP"/>
    </source>
</evidence>
<dbReference type="CDD" id="cd11010">
    <property type="entry name" value="S1-P1_nuclease"/>
    <property type="match status" value="1"/>
</dbReference>
<dbReference type="EMBL" id="JACCKA010000091">
    <property type="protein sequence ID" value="NZA28231.1"/>
    <property type="molecule type" value="Genomic_DNA"/>
</dbReference>
<dbReference type="GO" id="GO:0003676">
    <property type="term" value="F:nucleic acid binding"/>
    <property type="evidence" value="ECO:0007669"/>
    <property type="project" value="InterPro"/>
</dbReference>
<reference evidence="8 9" key="1">
    <citation type="submission" date="2020-07" db="EMBL/GenBank/DDBJ databases">
        <title>Luteimonas sp. SJ-92.</title>
        <authorList>
            <person name="Huang X.-X."/>
            <person name="Xu L."/>
            <person name="Sun J.-Q."/>
        </authorList>
    </citation>
    <scope>NUCLEOTIDE SEQUENCE [LARGE SCALE GENOMIC DNA]</scope>
    <source>
        <strain evidence="8 9">SJ-92</strain>
    </source>
</reference>
<dbReference type="Gene3D" id="1.10.575.10">
    <property type="entry name" value="P1 Nuclease"/>
    <property type="match status" value="1"/>
</dbReference>
<evidence type="ECO:0000313" key="9">
    <source>
        <dbReference type="Proteomes" id="UP000578091"/>
    </source>
</evidence>
<evidence type="ECO:0000256" key="6">
    <source>
        <dbReference type="ARBA" id="ARBA00023180"/>
    </source>
</evidence>
<dbReference type="GO" id="GO:0006308">
    <property type="term" value="P:DNA catabolic process"/>
    <property type="evidence" value="ECO:0007669"/>
    <property type="project" value="InterPro"/>
</dbReference>
<comment type="caution">
    <text evidence="8">The sequence shown here is derived from an EMBL/GenBank/DDBJ whole genome shotgun (WGS) entry which is preliminary data.</text>
</comment>
<keyword evidence="6" id="KW-0325">Glycoprotein</keyword>
<gene>
    <name evidence="8" type="ORF">H0E84_17795</name>
</gene>
<protein>
    <submittedName>
        <fullName evidence="8">S1/P1 nuclease</fullName>
    </submittedName>
</protein>
<keyword evidence="7" id="KW-0732">Signal</keyword>
<dbReference type="PANTHER" id="PTHR33146">
    <property type="entry name" value="ENDONUCLEASE 4"/>
    <property type="match status" value="1"/>
</dbReference>